<evidence type="ECO:0000256" key="2">
    <source>
        <dbReference type="ARBA" id="ARBA00024195"/>
    </source>
</evidence>
<evidence type="ECO:0000313" key="5">
    <source>
        <dbReference type="Proteomes" id="UP000837857"/>
    </source>
</evidence>
<protein>
    <recommendedName>
        <fullName evidence="3">Peptidase S1 domain-containing protein</fullName>
    </recommendedName>
</protein>
<proteinExistence type="inferred from homology"/>
<dbReference type="InterPro" id="IPR043504">
    <property type="entry name" value="Peptidase_S1_PA_chymotrypsin"/>
</dbReference>
<dbReference type="Proteomes" id="UP000837857">
    <property type="component" value="Chromosome 29"/>
</dbReference>
<dbReference type="EMBL" id="OW152841">
    <property type="protein sequence ID" value="CAH2062304.1"/>
    <property type="molecule type" value="Genomic_DNA"/>
</dbReference>
<sequence>PSKAIDLYVKRTIPASLYNDVGLLFLESPVALEITPHIGIACPAPRPPPPSANCFGIGWGPARFRNKKVFDSIPKKMKLSLVAKDRCEDMLRKTRFRLHKSLLCTGGVKGIDTCRKDGGVLSRLPH</sequence>
<dbReference type="Pfam" id="PF00089">
    <property type="entry name" value="Trypsin"/>
    <property type="match status" value="1"/>
</dbReference>
<reference evidence="4" key="1">
    <citation type="submission" date="2022-03" db="EMBL/GenBank/DDBJ databases">
        <authorList>
            <person name="Martin H S."/>
        </authorList>
    </citation>
    <scope>NUCLEOTIDE SEQUENCE</scope>
</reference>
<feature type="non-terminal residue" evidence="4">
    <location>
        <position position="126"/>
    </location>
</feature>
<dbReference type="InterPro" id="IPR009003">
    <property type="entry name" value="Peptidase_S1_PA"/>
</dbReference>
<evidence type="ECO:0000313" key="4">
    <source>
        <dbReference type="EMBL" id="CAH2062304.1"/>
    </source>
</evidence>
<feature type="domain" description="Peptidase S1" evidence="3">
    <location>
        <begin position="14"/>
        <end position="119"/>
    </location>
</feature>
<dbReference type="PANTHER" id="PTHR24256">
    <property type="entry name" value="TRYPTASE-RELATED"/>
    <property type="match status" value="1"/>
</dbReference>
<gene>
    <name evidence="4" type="ORF">IPOD504_LOCUS11859</name>
</gene>
<dbReference type="SUPFAM" id="SSF50494">
    <property type="entry name" value="Trypsin-like serine proteases"/>
    <property type="match status" value="1"/>
</dbReference>
<evidence type="ECO:0000256" key="1">
    <source>
        <dbReference type="ARBA" id="ARBA00023157"/>
    </source>
</evidence>
<name>A0ABN8IRU9_9NEOP</name>
<keyword evidence="5" id="KW-1185">Reference proteome</keyword>
<comment type="similarity">
    <text evidence="2">Belongs to the peptidase S1 family. CLIP subfamily.</text>
</comment>
<dbReference type="InterPro" id="IPR001254">
    <property type="entry name" value="Trypsin_dom"/>
</dbReference>
<dbReference type="Gene3D" id="2.40.10.10">
    <property type="entry name" value="Trypsin-like serine proteases"/>
    <property type="match status" value="2"/>
</dbReference>
<organism evidence="4 5">
    <name type="scientific">Iphiclides podalirius</name>
    <name type="common">scarce swallowtail</name>
    <dbReference type="NCBI Taxonomy" id="110791"/>
    <lineage>
        <taxon>Eukaryota</taxon>
        <taxon>Metazoa</taxon>
        <taxon>Ecdysozoa</taxon>
        <taxon>Arthropoda</taxon>
        <taxon>Hexapoda</taxon>
        <taxon>Insecta</taxon>
        <taxon>Pterygota</taxon>
        <taxon>Neoptera</taxon>
        <taxon>Endopterygota</taxon>
        <taxon>Lepidoptera</taxon>
        <taxon>Glossata</taxon>
        <taxon>Ditrysia</taxon>
        <taxon>Papilionoidea</taxon>
        <taxon>Papilionidae</taxon>
        <taxon>Papilioninae</taxon>
        <taxon>Iphiclides</taxon>
    </lineage>
</organism>
<keyword evidence="1" id="KW-1015">Disulfide bond</keyword>
<dbReference type="InterPro" id="IPR051487">
    <property type="entry name" value="Ser/Thr_Proteases_Immune/Dev"/>
</dbReference>
<evidence type="ECO:0000259" key="3">
    <source>
        <dbReference type="Pfam" id="PF00089"/>
    </source>
</evidence>
<feature type="non-terminal residue" evidence="4">
    <location>
        <position position="1"/>
    </location>
</feature>
<accession>A0ABN8IRU9</accession>